<dbReference type="Proteomes" id="UP001356427">
    <property type="component" value="Unassembled WGS sequence"/>
</dbReference>
<dbReference type="InterPro" id="IPR006862">
    <property type="entry name" value="Thio_Ohase/aa_AcTrfase"/>
</dbReference>
<dbReference type="Gene3D" id="2.60.40.2240">
    <property type="entry name" value="Acyl-CoA thioester hydrolase/BAAT N-terminal domain"/>
    <property type="match status" value="1"/>
</dbReference>
<dbReference type="PANTHER" id="PTHR10824">
    <property type="entry name" value="ACYL-COENZYME A THIOESTERASE-RELATED"/>
    <property type="match status" value="1"/>
</dbReference>
<dbReference type="EMBL" id="JAGTTL010000018">
    <property type="protein sequence ID" value="KAK6309225.1"/>
    <property type="molecule type" value="Genomic_DNA"/>
</dbReference>
<dbReference type="Pfam" id="PF04775">
    <property type="entry name" value="Bile_Hydr_Trans"/>
    <property type="match status" value="1"/>
</dbReference>
<feature type="non-terminal residue" evidence="5">
    <location>
        <position position="1"/>
    </location>
</feature>
<feature type="active site" description="Charge relay system" evidence="2">
    <location>
        <position position="383"/>
    </location>
</feature>
<feature type="domain" description="BAAT/Acyl-CoA thioester hydrolase C-terminal" evidence="4">
    <location>
        <begin position="264"/>
        <end position="472"/>
    </location>
</feature>
<dbReference type="GO" id="GO:0047617">
    <property type="term" value="F:fatty acyl-CoA hydrolase activity"/>
    <property type="evidence" value="ECO:0007669"/>
    <property type="project" value="TreeGrafter"/>
</dbReference>
<dbReference type="SUPFAM" id="SSF53474">
    <property type="entry name" value="alpha/beta-Hydrolases"/>
    <property type="match status" value="1"/>
</dbReference>
<evidence type="ECO:0000256" key="1">
    <source>
        <dbReference type="ARBA" id="ARBA00006538"/>
    </source>
</evidence>
<dbReference type="FunFam" id="3.40.50.1820:FF:000024">
    <property type="entry name" value="acyl-coenzyme A thioesterase 4"/>
    <property type="match status" value="1"/>
</dbReference>
<dbReference type="FunFam" id="2.60.40.2240:FF:000002">
    <property type="entry name" value="Acyl-CoA thioesterase 18"/>
    <property type="match status" value="1"/>
</dbReference>
<dbReference type="InterPro" id="IPR042490">
    <property type="entry name" value="Thio_Ohase/BAAT_N"/>
</dbReference>
<evidence type="ECO:0000259" key="3">
    <source>
        <dbReference type="Pfam" id="PF04775"/>
    </source>
</evidence>
<comment type="caution">
    <text evidence="5">The sequence shown here is derived from an EMBL/GenBank/DDBJ whole genome shotgun (WGS) entry which is preliminary data.</text>
</comment>
<feature type="domain" description="Acyl-CoA thioester hydrolase/bile acid-CoA amino acid N-acetyltransferase" evidence="3">
    <location>
        <begin position="69"/>
        <end position="200"/>
    </location>
</feature>
<dbReference type="Gene3D" id="3.40.50.1820">
    <property type="entry name" value="alpha/beta hydrolase"/>
    <property type="match status" value="1"/>
</dbReference>
<proteinExistence type="inferred from homology"/>
<dbReference type="InterPro" id="IPR016662">
    <property type="entry name" value="Acyl-CoA_thioEstase_long-chain"/>
</dbReference>
<feature type="active site" description="Charge relay system" evidence="2">
    <location>
        <position position="418"/>
    </location>
</feature>
<dbReference type="AlphaFoldDB" id="A0AAN8LEH5"/>
<dbReference type="Pfam" id="PF08840">
    <property type="entry name" value="BAAT_C"/>
    <property type="match status" value="1"/>
</dbReference>
<dbReference type="PANTHER" id="PTHR10824:SF36">
    <property type="entry name" value="ACYL-COA THIOESTERASE 17-RELATED"/>
    <property type="match status" value="1"/>
</dbReference>
<dbReference type="InterPro" id="IPR029058">
    <property type="entry name" value="AB_hydrolase_fold"/>
</dbReference>
<dbReference type="GO" id="GO:0006631">
    <property type="term" value="P:fatty acid metabolic process"/>
    <property type="evidence" value="ECO:0007669"/>
    <property type="project" value="TreeGrafter"/>
</dbReference>
<evidence type="ECO:0000259" key="4">
    <source>
        <dbReference type="Pfam" id="PF08840"/>
    </source>
</evidence>
<feature type="active site" description="Charge relay system" evidence="2">
    <location>
        <position position="289"/>
    </location>
</feature>
<dbReference type="PIRSF" id="PIRSF016521">
    <property type="entry name" value="Acyl-CoA_hydro"/>
    <property type="match status" value="1"/>
</dbReference>
<evidence type="ECO:0000313" key="5">
    <source>
        <dbReference type="EMBL" id="KAK6309225.1"/>
    </source>
</evidence>
<sequence length="484" mass="53815">FGPDRIPLVKCQCAVVGRSQPQDTELSKQRTLLEKINNTLVVTVFCEEVMCEMGVIPVLTVKPSRALFDEKFHVVVGNLPPTQEVTLHSLHQSEDTDYWEAFGHYVSDAQGRITVFKDPSVGGTYEGVEPMGLLWSMRPIPGSRPELRLRKKEVHTPMVVHISVYRGHMSQGFREQVALASVVTERWYMAPGVRRVDITEGGVTGTLFLPPGPGPFPGVLDMWGGSGGLVEYRAALLASQGFAAMALIYVFRDQKKNYTIGYPYFETAFRLLQDHPLVAADRIALLGLSLGVTVVLSITAYSEAVKPRCCVCISGSHACRIGATQSIEETSQGIDKKYTKARTDEENRIIWRDVLLPIPEDIDLKVEMGRITCPLLLLFGQDDQNWAAVESADDMKQMMERAGNSHLLTTLSYPGAGHLIEPPYGPHCRACTFVLQPGQQRVVMLWGGLTKPHAVAQEDSWEKIIGFLREHLCHSVKHHVQSRL</sequence>
<evidence type="ECO:0000313" key="6">
    <source>
        <dbReference type="Proteomes" id="UP001356427"/>
    </source>
</evidence>
<evidence type="ECO:0000256" key="2">
    <source>
        <dbReference type="PIRSR" id="PIRSR016521-1"/>
    </source>
</evidence>
<gene>
    <name evidence="5" type="ORF">J4Q44_G00206880</name>
</gene>
<reference evidence="5 6" key="1">
    <citation type="submission" date="2021-04" db="EMBL/GenBank/DDBJ databases">
        <authorList>
            <person name="De Guttry C."/>
            <person name="Zahm M."/>
            <person name="Klopp C."/>
            <person name="Cabau C."/>
            <person name="Louis A."/>
            <person name="Berthelot C."/>
            <person name="Parey E."/>
            <person name="Roest Crollius H."/>
            <person name="Montfort J."/>
            <person name="Robinson-Rechavi M."/>
            <person name="Bucao C."/>
            <person name="Bouchez O."/>
            <person name="Gislard M."/>
            <person name="Lluch J."/>
            <person name="Milhes M."/>
            <person name="Lampietro C."/>
            <person name="Lopez Roques C."/>
            <person name="Donnadieu C."/>
            <person name="Braasch I."/>
            <person name="Desvignes T."/>
            <person name="Postlethwait J."/>
            <person name="Bobe J."/>
            <person name="Wedekind C."/>
            <person name="Guiguen Y."/>
        </authorList>
    </citation>
    <scope>NUCLEOTIDE SEQUENCE [LARGE SCALE GENOMIC DNA]</scope>
    <source>
        <strain evidence="5">Cs_M1</strain>
        <tissue evidence="5">Blood</tissue>
    </source>
</reference>
<dbReference type="GO" id="GO:0006637">
    <property type="term" value="P:acyl-CoA metabolic process"/>
    <property type="evidence" value="ECO:0007669"/>
    <property type="project" value="InterPro"/>
</dbReference>
<protein>
    <submittedName>
        <fullName evidence="5">Uncharacterized protein</fullName>
    </submittedName>
</protein>
<keyword evidence="6" id="KW-1185">Reference proteome</keyword>
<comment type="similarity">
    <text evidence="1">Belongs to the C/M/P thioester hydrolase family.</text>
</comment>
<accession>A0AAN8LEH5</accession>
<name>A0AAN8LEH5_9TELE</name>
<dbReference type="InterPro" id="IPR014940">
    <property type="entry name" value="BAAT_C"/>
</dbReference>
<organism evidence="5 6">
    <name type="scientific">Coregonus suidteri</name>
    <dbReference type="NCBI Taxonomy" id="861788"/>
    <lineage>
        <taxon>Eukaryota</taxon>
        <taxon>Metazoa</taxon>
        <taxon>Chordata</taxon>
        <taxon>Craniata</taxon>
        <taxon>Vertebrata</taxon>
        <taxon>Euteleostomi</taxon>
        <taxon>Actinopterygii</taxon>
        <taxon>Neopterygii</taxon>
        <taxon>Teleostei</taxon>
        <taxon>Protacanthopterygii</taxon>
        <taxon>Salmoniformes</taxon>
        <taxon>Salmonidae</taxon>
        <taxon>Coregoninae</taxon>
        <taxon>Coregonus</taxon>
    </lineage>
</organism>